<comment type="catalytic activity">
    <reaction evidence="7 8">
        <text>a 2'-deoxycytidine in DNA + S-adenosyl-L-methionine = an N(4)-methyl-2'-deoxycytidine in DNA + S-adenosyl-L-homocysteine + H(+)</text>
        <dbReference type="Rhea" id="RHEA:16857"/>
        <dbReference type="Rhea" id="RHEA-COMP:11369"/>
        <dbReference type="Rhea" id="RHEA-COMP:13674"/>
        <dbReference type="ChEBI" id="CHEBI:15378"/>
        <dbReference type="ChEBI" id="CHEBI:57856"/>
        <dbReference type="ChEBI" id="CHEBI:59789"/>
        <dbReference type="ChEBI" id="CHEBI:85452"/>
        <dbReference type="ChEBI" id="CHEBI:137933"/>
        <dbReference type="EC" id="2.1.1.113"/>
    </reaction>
</comment>
<dbReference type="Pfam" id="PF01555">
    <property type="entry name" value="N6_N4_Mtase"/>
    <property type="match status" value="1"/>
</dbReference>
<comment type="similarity">
    <text evidence="1">Belongs to the N(4)/N(6)-methyltransferase family. N(4) subfamily.</text>
</comment>
<keyword evidence="6" id="KW-0238">DNA-binding</keyword>
<dbReference type="GO" id="GO:0009307">
    <property type="term" value="P:DNA restriction-modification system"/>
    <property type="evidence" value="ECO:0007669"/>
    <property type="project" value="UniProtKB-KW"/>
</dbReference>
<sequence length="365" mass="40372">MQTDHEVHVADARTLPLADDSVDLVVTSPPYPMIEMWDDLFCALNPTVEEALADADGERAFDLMHEALDAVWGELARVLAPGGVACVNVGDATRTLEEFALYPNGAELAGRLRDQGLTQLPGIRWRKPTNSGTKFMGSGMLPPNAYPTLEHEQILLFRNGGPRTLEPKADDRYEAAYFWEERNQWFSDLWTFTGTDQRLSEQARERSAAYPLELPLRLIRMFSTYGDRVFDPFWGTGTTALAAMVAGRDSVGVELDAGLVDAFVDRLADLPERTRERATDRLERHAAFAADHETNYEAEHYDFGVVTKQERRVRLYAVDGVTEADGGVTTDPVVGATEGGVTDAGAAEGTAATRRWTCEHSPVEF</sequence>
<keyword evidence="11" id="KW-1185">Reference proteome</keyword>
<evidence type="ECO:0000256" key="5">
    <source>
        <dbReference type="ARBA" id="ARBA00022747"/>
    </source>
</evidence>
<dbReference type="GO" id="GO:0003677">
    <property type="term" value="F:DNA binding"/>
    <property type="evidence" value="ECO:0007669"/>
    <property type="project" value="UniProtKB-KW"/>
</dbReference>
<evidence type="ECO:0000256" key="1">
    <source>
        <dbReference type="ARBA" id="ARBA00010203"/>
    </source>
</evidence>
<dbReference type="InterPro" id="IPR017985">
    <property type="entry name" value="MeTrfase_CN4_CS"/>
</dbReference>
<dbReference type="AlphaFoldDB" id="A0A6B0GU12"/>
<evidence type="ECO:0000256" key="6">
    <source>
        <dbReference type="ARBA" id="ARBA00023125"/>
    </source>
</evidence>
<feature type="domain" description="DNA methylase N-4/N-6" evidence="9">
    <location>
        <begin position="22"/>
        <end position="263"/>
    </location>
</feature>
<comment type="caution">
    <text evidence="10">The sequence shown here is derived from an EMBL/GenBank/DDBJ whole genome shotgun (WGS) entry which is preliminary data.</text>
</comment>
<dbReference type="EMBL" id="WSZK01000024">
    <property type="protein sequence ID" value="MWG35615.1"/>
    <property type="molecule type" value="Genomic_DNA"/>
</dbReference>
<dbReference type="InterPro" id="IPR002941">
    <property type="entry name" value="DNA_methylase_N4/N6"/>
</dbReference>
<keyword evidence="4 8" id="KW-0949">S-adenosyl-L-methionine</keyword>
<keyword evidence="3 10" id="KW-0808">Transferase</keyword>
<dbReference type="RefSeq" id="WP_158205290.1">
    <property type="nucleotide sequence ID" value="NZ_WSZK01000024.1"/>
</dbReference>
<evidence type="ECO:0000256" key="7">
    <source>
        <dbReference type="ARBA" id="ARBA00049120"/>
    </source>
</evidence>
<keyword evidence="2 8" id="KW-0489">Methyltransferase</keyword>
<dbReference type="InterPro" id="IPR001091">
    <property type="entry name" value="RM_Methyltransferase"/>
</dbReference>
<dbReference type="InterPro" id="IPR029063">
    <property type="entry name" value="SAM-dependent_MTases_sf"/>
</dbReference>
<evidence type="ECO:0000256" key="4">
    <source>
        <dbReference type="ARBA" id="ARBA00022691"/>
    </source>
</evidence>
<keyword evidence="5 8" id="KW-0680">Restriction system</keyword>
<evidence type="ECO:0000313" key="10">
    <source>
        <dbReference type="EMBL" id="MWG35615.1"/>
    </source>
</evidence>
<proteinExistence type="inferred from homology"/>
<dbReference type="OrthoDB" id="38200at2157"/>
<dbReference type="PRINTS" id="PR00508">
    <property type="entry name" value="S21N4MTFRASE"/>
</dbReference>
<protein>
    <recommendedName>
        <fullName evidence="8">Type II methyltransferase</fullName>
        <ecNumber evidence="8">2.1.1.113</ecNumber>
    </recommendedName>
    <alternativeName>
        <fullName evidence="8">N-4 cytosine-specific methyltransferase</fullName>
    </alternativeName>
</protein>
<gene>
    <name evidence="10" type="ORF">GQS65_14170</name>
</gene>
<accession>A0A6B0GU12</accession>
<evidence type="ECO:0000313" key="11">
    <source>
        <dbReference type="Proteomes" id="UP000451471"/>
    </source>
</evidence>
<evidence type="ECO:0000259" key="9">
    <source>
        <dbReference type="Pfam" id="PF01555"/>
    </source>
</evidence>
<dbReference type="Gene3D" id="3.40.50.150">
    <property type="entry name" value="Vaccinia Virus protein VP39"/>
    <property type="match status" value="1"/>
</dbReference>
<name>A0A6B0GU12_9EURY</name>
<organism evidence="10 11">
    <name type="scientific">Halomarina oriensis</name>
    <dbReference type="NCBI Taxonomy" id="671145"/>
    <lineage>
        <taxon>Archaea</taxon>
        <taxon>Methanobacteriati</taxon>
        <taxon>Methanobacteriota</taxon>
        <taxon>Stenosarchaea group</taxon>
        <taxon>Halobacteria</taxon>
        <taxon>Halobacteriales</taxon>
        <taxon>Natronomonadaceae</taxon>
        <taxon>Halomarina</taxon>
    </lineage>
</organism>
<evidence type="ECO:0000256" key="2">
    <source>
        <dbReference type="ARBA" id="ARBA00022603"/>
    </source>
</evidence>
<evidence type="ECO:0000256" key="3">
    <source>
        <dbReference type="ARBA" id="ARBA00022679"/>
    </source>
</evidence>
<dbReference type="Proteomes" id="UP000451471">
    <property type="component" value="Unassembled WGS sequence"/>
</dbReference>
<dbReference type="GO" id="GO:0015667">
    <property type="term" value="F:site-specific DNA-methyltransferase (cytosine-N4-specific) activity"/>
    <property type="evidence" value="ECO:0007669"/>
    <property type="project" value="UniProtKB-EC"/>
</dbReference>
<dbReference type="EC" id="2.1.1.113" evidence="8"/>
<evidence type="ECO:0000256" key="8">
    <source>
        <dbReference type="RuleBase" id="RU362026"/>
    </source>
</evidence>
<dbReference type="PROSITE" id="PS00093">
    <property type="entry name" value="N4_MTASE"/>
    <property type="match status" value="1"/>
</dbReference>
<dbReference type="SUPFAM" id="SSF53335">
    <property type="entry name" value="S-adenosyl-L-methionine-dependent methyltransferases"/>
    <property type="match status" value="1"/>
</dbReference>
<dbReference type="GO" id="GO:0008170">
    <property type="term" value="F:N-methyltransferase activity"/>
    <property type="evidence" value="ECO:0007669"/>
    <property type="project" value="InterPro"/>
</dbReference>
<reference evidence="10 11" key="1">
    <citation type="submission" date="2019-12" db="EMBL/GenBank/DDBJ databases">
        <title>Halocatena pleomorpha gen. nov. sp. nov., an extremely halophilic archaeon of family Halobacteriaceae isolated from saltpan soil.</title>
        <authorList>
            <person name="Pal Y."/>
            <person name="Verma A."/>
            <person name="Krishnamurthi S."/>
            <person name="Kumar P."/>
        </authorList>
    </citation>
    <scope>NUCLEOTIDE SEQUENCE [LARGE SCALE GENOMIC DNA]</scope>
    <source>
        <strain evidence="10 11">JCM 16495</strain>
    </source>
</reference>
<dbReference type="GO" id="GO:0032259">
    <property type="term" value="P:methylation"/>
    <property type="evidence" value="ECO:0007669"/>
    <property type="project" value="UniProtKB-KW"/>
</dbReference>